<feature type="domain" description="Fungal lipase-type" evidence="1">
    <location>
        <begin position="72"/>
        <end position="203"/>
    </location>
</feature>
<dbReference type="InterPro" id="IPR002921">
    <property type="entry name" value="Fungal_lipase-type"/>
</dbReference>
<name>A0AAD5PAV7_9FUNG</name>
<gene>
    <name evidence="2" type="ORF">BDA99DRAFT_416415</name>
</gene>
<dbReference type="CDD" id="cd00519">
    <property type="entry name" value="Lipase_3"/>
    <property type="match status" value="1"/>
</dbReference>
<dbReference type="Proteomes" id="UP001209540">
    <property type="component" value="Unassembled WGS sequence"/>
</dbReference>
<feature type="non-terminal residue" evidence="2">
    <location>
        <position position="252"/>
    </location>
</feature>
<protein>
    <submittedName>
        <fullName evidence="2">Catalysis At the Interface: the anatomy of A conformational change in A triglyceride lipase</fullName>
    </submittedName>
</protein>
<dbReference type="EMBL" id="JAIXMP010000026">
    <property type="protein sequence ID" value="KAI9253436.1"/>
    <property type="molecule type" value="Genomic_DNA"/>
</dbReference>
<reference evidence="2" key="2">
    <citation type="submission" date="2023-02" db="EMBL/GenBank/DDBJ databases">
        <authorList>
            <consortium name="DOE Joint Genome Institute"/>
            <person name="Mondo S.J."/>
            <person name="Chang Y."/>
            <person name="Wang Y."/>
            <person name="Ahrendt S."/>
            <person name="Andreopoulos W."/>
            <person name="Barry K."/>
            <person name="Beard J."/>
            <person name="Benny G.L."/>
            <person name="Blankenship S."/>
            <person name="Bonito G."/>
            <person name="Cuomo C."/>
            <person name="Desiro A."/>
            <person name="Gervers K.A."/>
            <person name="Hundley H."/>
            <person name="Kuo A."/>
            <person name="LaButti K."/>
            <person name="Lang B.F."/>
            <person name="Lipzen A."/>
            <person name="O'Donnell K."/>
            <person name="Pangilinan J."/>
            <person name="Reynolds N."/>
            <person name="Sandor L."/>
            <person name="Smith M.W."/>
            <person name="Tsang A."/>
            <person name="Grigoriev I.V."/>
            <person name="Stajich J.E."/>
            <person name="Spatafora J.W."/>
        </authorList>
    </citation>
    <scope>NUCLEOTIDE SEQUENCE</scope>
    <source>
        <strain evidence="2">RSA 2281</strain>
    </source>
</reference>
<dbReference type="PANTHER" id="PTHR45856">
    <property type="entry name" value="ALPHA/BETA-HYDROLASES SUPERFAMILY PROTEIN"/>
    <property type="match status" value="1"/>
</dbReference>
<accession>A0AAD5PAV7</accession>
<dbReference type="Pfam" id="PF01764">
    <property type="entry name" value="Lipase_3"/>
    <property type="match status" value="1"/>
</dbReference>
<sequence length="252" mass="27403">VRQPTAEEEEMITYYMTLAGAAYCSSVISGGTWGLCTRCGDVRHTEILETFDTPIHDTNAMVLRDDKRKTIVAVFRGSASLQNWAANLDATLTNYPAGGRAHRGFYQSYEEVADSLTAVVLEQLEQYPDYSVATTGHSLGGATSLLCGLDLFQRGVPANKLSIHTAGAPRVGNKAFANYIVGTGIYYTRLTNKRDLIPHVPSTTMGFSHAGEEFWIRTGGSIQVCTADDGLESPDCANSTPLFTNMADHLEY</sequence>
<dbReference type="Gene3D" id="3.40.50.1820">
    <property type="entry name" value="alpha/beta hydrolase"/>
    <property type="match status" value="1"/>
</dbReference>
<evidence type="ECO:0000313" key="2">
    <source>
        <dbReference type="EMBL" id="KAI9253436.1"/>
    </source>
</evidence>
<organism evidence="2 3">
    <name type="scientific">Phascolomyces articulosus</name>
    <dbReference type="NCBI Taxonomy" id="60185"/>
    <lineage>
        <taxon>Eukaryota</taxon>
        <taxon>Fungi</taxon>
        <taxon>Fungi incertae sedis</taxon>
        <taxon>Mucoromycota</taxon>
        <taxon>Mucoromycotina</taxon>
        <taxon>Mucoromycetes</taxon>
        <taxon>Mucorales</taxon>
        <taxon>Lichtheimiaceae</taxon>
        <taxon>Phascolomyces</taxon>
    </lineage>
</organism>
<proteinExistence type="predicted"/>
<comment type="caution">
    <text evidence="2">The sequence shown here is derived from an EMBL/GenBank/DDBJ whole genome shotgun (WGS) entry which is preliminary data.</text>
</comment>
<dbReference type="InterPro" id="IPR051218">
    <property type="entry name" value="Sec_MonoDiacylglyc_Lipase"/>
</dbReference>
<evidence type="ECO:0000259" key="1">
    <source>
        <dbReference type="Pfam" id="PF01764"/>
    </source>
</evidence>
<dbReference type="InterPro" id="IPR029058">
    <property type="entry name" value="AB_hydrolase_fold"/>
</dbReference>
<evidence type="ECO:0000313" key="3">
    <source>
        <dbReference type="Proteomes" id="UP001209540"/>
    </source>
</evidence>
<dbReference type="SUPFAM" id="SSF53474">
    <property type="entry name" value="alpha/beta-Hydrolases"/>
    <property type="match status" value="1"/>
</dbReference>
<keyword evidence="3" id="KW-1185">Reference proteome</keyword>
<dbReference type="AlphaFoldDB" id="A0AAD5PAV7"/>
<dbReference type="PANTHER" id="PTHR45856:SF11">
    <property type="entry name" value="FUNGAL LIPASE-LIKE DOMAIN-CONTAINING PROTEIN"/>
    <property type="match status" value="1"/>
</dbReference>
<feature type="non-terminal residue" evidence="2">
    <location>
        <position position="1"/>
    </location>
</feature>
<reference evidence="2" key="1">
    <citation type="journal article" date="2022" name="IScience">
        <title>Evolution of zygomycete secretomes and the origins of terrestrial fungal ecologies.</title>
        <authorList>
            <person name="Chang Y."/>
            <person name="Wang Y."/>
            <person name="Mondo S."/>
            <person name="Ahrendt S."/>
            <person name="Andreopoulos W."/>
            <person name="Barry K."/>
            <person name="Beard J."/>
            <person name="Benny G.L."/>
            <person name="Blankenship S."/>
            <person name="Bonito G."/>
            <person name="Cuomo C."/>
            <person name="Desiro A."/>
            <person name="Gervers K.A."/>
            <person name="Hundley H."/>
            <person name="Kuo A."/>
            <person name="LaButti K."/>
            <person name="Lang B.F."/>
            <person name="Lipzen A."/>
            <person name="O'Donnell K."/>
            <person name="Pangilinan J."/>
            <person name="Reynolds N."/>
            <person name="Sandor L."/>
            <person name="Smith M.E."/>
            <person name="Tsang A."/>
            <person name="Grigoriev I.V."/>
            <person name="Stajich J.E."/>
            <person name="Spatafora J.W."/>
        </authorList>
    </citation>
    <scope>NUCLEOTIDE SEQUENCE</scope>
    <source>
        <strain evidence="2">RSA 2281</strain>
    </source>
</reference>
<dbReference type="GO" id="GO:0006629">
    <property type="term" value="P:lipid metabolic process"/>
    <property type="evidence" value="ECO:0007669"/>
    <property type="project" value="InterPro"/>
</dbReference>